<feature type="domain" description="Methyltransferase type 11" evidence="1">
    <location>
        <begin position="186"/>
        <end position="286"/>
    </location>
</feature>
<accession>A0A6A1UUC6</accession>
<dbReference type="Gene3D" id="3.40.50.150">
    <property type="entry name" value="Vaccinia Virus protein VP39"/>
    <property type="match status" value="1"/>
</dbReference>
<proteinExistence type="predicted"/>
<gene>
    <name evidence="2" type="ORF">CJ030_MR8G000760</name>
</gene>
<dbReference type="InterPro" id="IPR029063">
    <property type="entry name" value="SAM-dependent_MTases_sf"/>
</dbReference>
<dbReference type="SUPFAM" id="SSF53335">
    <property type="entry name" value="S-adenosyl-L-methionine-dependent methyltransferases"/>
    <property type="match status" value="1"/>
</dbReference>
<dbReference type="GO" id="GO:0008757">
    <property type="term" value="F:S-adenosylmethionine-dependent methyltransferase activity"/>
    <property type="evidence" value="ECO:0007669"/>
    <property type="project" value="InterPro"/>
</dbReference>
<dbReference type="Pfam" id="PF08241">
    <property type="entry name" value="Methyltransf_11"/>
    <property type="match status" value="1"/>
</dbReference>
<dbReference type="AlphaFoldDB" id="A0A6A1UUC6"/>
<protein>
    <submittedName>
        <fullName evidence="2">Putative methyltransferase At1g78140, chloroplastic</fullName>
    </submittedName>
</protein>
<name>A0A6A1UUC6_9ROSI</name>
<dbReference type="PANTHER" id="PTHR43591">
    <property type="entry name" value="METHYLTRANSFERASE"/>
    <property type="match status" value="1"/>
</dbReference>
<reference evidence="2 3" key="1">
    <citation type="journal article" date="2019" name="Plant Biotechnol. J.">
        <title>The red bayberry genome and genetic basis of sex determination.</title>
        <authorList>
            <person name="Jia H.M."/>
            <person name="Jia H.J."/>
            <person name="Cai Q.L."/>
            <person name="Wang Y."/>
            <person name="Zhao H.B."/>
            <person name="Yang W.F."/>
            <person name="Wang G.Y."/>
            <person name="Li Y.H."/>
            <person name="Zhan D.L."/>
            <person name="Shen Y.T."/>
            <person name="Niu Q.F."/>
            <person name="Chang L."/>
            <person name="Qiu J."/>
            <person name="Zhao L."/>
            <person name="Xie H.B."/>
            <person name="Fu W.Y."/>
            <person name="Jin J."/>
            <person name="Li X.W."/>
            <person name="Jiao Y."/>
            <person name="Zhou C.C."/>
            <person name="Tu T."/>
            <person name="Chai C.Y."/>
            <person name="Gao J.L."/>
            <person name="Fan L.J."/>
            <person name="van de Weg E."/>
            <person name="Wang J.Y."/>
            <person name="Gao Z.S."/>
        </authorList>
    </citation>
    <scope>NUCLEOTIDE SEQUENCE [LARGE SCALE GENOMIC DNA]</scope>
    <source>
        <tissue evidence="2">Leaves</tissue>
    </source>
</reference>
<keyword evidence="2" id="KW-0808">Transferase</keyword>
<dbReference type="PANTHER" id="PTHR43591:SF46">
    <property type="entry name" value="OS08G0411200 PROTEIN"/>
    <property type="match status" value="1"/>
</dbReference>
<organism evidence="2 3">
    <name type="scientific">Morella rubra</name>
    <name type="common">Chinese bayberry</name>
    <dbReference type="NCBI Taxonomy" id="262757"/>
    <lineage>
        <taxon>Eukaryota</taxon>
        <taxon>Viridiplantae</taxon>
        <taxon>Streptophyta</taxon>
        <taxon>Embryophyta</taxon>
        <taxon>Tracheophyta</taxon>
        <taxon>Spermatophyta</taxon>
        <taxon>Magnoliopsida</taxon>
        <taxon>eudicotyledons</taxon>
        <taxon>Gunneridae</taxon>
        <taxon>Pentapetalae</taxon>
        <taxon>rosids</taxon>
        <taxon>fabids</taxon>
        <taxon>Fagales</taxon>
        <taxon>Myricaceae</taxon>
        <taxon>Morella</taxon>
    </lineage>
</organism>
<dbReference type="EMBL" id="RXIC02000026">
    <property type="protein sequence ID" value="KAB1204074.1"/>
    <property type="molecule type" value="Genomic_DNA"/>
</dbReference>
<evidence type="ECO:0000259" key="1">
    <source>
        <dbReference type="Pfam" id="PF08241"/>
    </source>
</evidence>
<comment type="caution">
    <text evidence="2">The sequence shown here is derived from an EMBL/GenBank/DDBJ whole genome shotgun (WGS) entry which is preliminary data.</text>
</comment>
<evidence type="ECO:0000313" key="3">
    <source>
        <dbReference type="Proteomes" id="UP000516437"/>
    </source>
</evidence>
<evidence type="ECO:0000313" key="2">
    <source>
        <dbReference type="EMBL" id="KAB1204074.1"/>
    </source>
</evidence>
<dbReference type="OrthoDB" id="10017101at2759"/>
<sequence>MAAAGVMSNLSSVFLPSQLGISRCHFFKPSAARLFNKRVFAVNVRATYSSTAIAETNPLADPIAVEKEVSGSQNVLACPICYESLTWIGNPGLSIESAAGSTLQCRTCKKSYSGKGTHLDLIAASGAKDYSELMPASTELFRFPLVSFLYERGWRQSFTWGGFPGPEKEFELMKDFLKPVLGGNIVDASCGSGLFSRIFAKSGLFSLVVALDYSENMLQQCYEFIKKEENFPEGELILVRADISRLPFVSSSVDAVHAGAALHCWPSPSAAVAEISRVLRPGGVFVATTSLLDGPFSFLPFLRSLREVYLLCFDFDMQLLKFDSNASLEWIVCDQNCGLEQRDFIPVYHPSSLFIILLPDI</sequence>
<dbReference type="Proteomes" id="UP000516437">
    <property type="component" value="Chromosome 8"/>
</dbReference>
<keyword evidence="3" id="KW-1185">Reference proteome</keyword>
<keyword evidence="2" id="KW-0489">Methyltransferase</keyword>
<dbReference type="GO" id="GO:0032259">
    <property type="term" value="P:methylation"/>
    <property type="evidence" value="ECO:0007669"/>
    <property type="project" value="UniProtKB-KW"/>
</dbReference>
<dbReference type="CDD" id="cd02440">
    <property type="entry name" value="AdoMet_MTases"/>
    <property type="match status" value="1"/>
</dbReference>
<dbReference type="InterPro" id="IPR013216">
    <property type="entry name" value="Methyltransf_11"/>
</dbReference>